<dbReference type="InterPro" id="IPR044068">
    <property type="entry name" value="CB"/>
</dbReference>
<gene>
    <name evidence="8" type="ORF">GON01_08370</name>
</gene>
<feature type="compositionally biased region" description="Polar residues" evidence="5">
    <location>
        <begin position="14"/>
        <end position="23"/>
    </location>
</feature>
<evidence type="ECO:0000313" key="9">
    <source>
        <dbReference type="Proteomes" id="UP000441389"/>
    </source>
</evidence>
<dbReference type="CDD" id="cd00796">
    <property type="entry name" value="INT_Rci_Hp1_C"/>
    <property type="match status" value="1"/>
</dbReference>
<evidence type="ECO:0000256" key="5">
    <source>
        <dbReference type="SAM" id="MobiDB-lite"/>
    </source>
</evidence>
<evidence type="ECO:0000313" key="8">
    <source>
        <dbReference type="EMBL" id="MVO77946.1"/>
    </source>
</evidence>
<dbReference type="Pfam" id="PF00589">
    <property type="entry name" value="Phage_integrase"/>
    <property type="match status" value="1"/>
</dbReference>
<dbReference type="SUPFAM" id="SSF56349">
    <property type="entry name" value="DNA breaking-rejoining enzymes"/>
    <property type="match status" value="1"/>
</dbReference>
<protein>
    <submittedName>
        <fullName evidence="8">Tyrosine-type recombinase/integrase</fullName>
    </submittedName>
</protein>
<dbReference type="InterPro" id="IPR013762">
    <property type="entry name" value="Integrase-like_cat_sf"/>
</dbReference>
<comment type="caution">
    <text evidence="8">The sequence shown here is derived from an EMBL/GenBank/DDBJ whole genome shotgun (WGS) entry which is preliminary data.</text>
</comment>
<evidence type="ECO:0000259" key="7">
    <source>
        <dbReference type="PROSITE" id="PS51900"/>
    </source>
</evidence>
<keyword evidence="1" id="KW-0229">DNA integration</keyword>
<name>A0A6I4J0Z7_9SPHN</name>
<feature type="domain" description="Tyr recombinase" evidence="6">
    <location>
        <begin position="183"/>
        <end position="350"/>
    </location>
</feature>
<evidence type="ECO:0000256" key="3">
    <source>
        <dbReference type="ARBA" id="ARBA00023172"/>
    </source>
</evidence>
<sequence>MGSAARLPQLAEHNPNTASSPMATITKRKNGWSVQIRRKGYPQQTRTLPTKAEAQAWAREQEGRIDRALAPVNLRLLKGTTLRDLLTRYLEEVTTVKDSAYTERLRIKKLMREQAFCDLALADLTPKVFAEYRAARLLTVKPGTVHRELGLIRHALEVARREWGMDLPANPLDRVKRPKLANARDRRLAEGEYDLLKTALRRTRNPLVAQVVEFAIHTAMRRGEILALRWEQVNWHQRTAYIADSKTGEPRTIPLLDAAMAVLRPLRPEKPIGPVFHLTVEAFKQAWERARNRARLDDLHFHDLRHEAISRLCEMGLTLPEVALISGHKDPRMLFRYVNLRPADLAKKLTGKVWQSVAA</sequence>
<dbReference type="InterPro" id="IPR050090">
    <property type="entry name" value="Tyrosine_recombinase_XerCD"/>
</dbReference>
<feature type="domain" description="Core-binding (CB)" evidence="7">
    <location>
        <begin position="80"/>
        <end position="160"/>
    </location>
</feature>
<keyword evidence="3" id="KW-0233">DNA recombination</keyword>
<dbReference type="EMBL" id="WQMS01000008">
    <property type="protein sequence ID" value="MVO77946.1"/>
    <property type="molecule type" value="Genomic_DNA"/>
</dbReference>
<dbReference type="Proteomes" id="UP000441389">
    <property type="component" value="Unassembled WGS sequence"/>
</dbReference>
<dbReference type="GO" id="GO:0015074">
    <property type="term" value="P:DNA integration"/>
    <property type="evidence" value="ECO:0007669"/>
    <property type="project" value="UniProtKB-KW"/>
</dbReference>
<dbReference type="InterPro" id="IPR011010">
    <property type="entry name" value="DNA_brk_join_enz"/>
</dbReference>
<evidence type="ECO:0000256" key="4">
    <source>
        <dbReference type="PROSITE-ProRule" id="PRU01248"/>
    </source>
</evidence>
<feature type="region of interest" description="Disordered" evidence="5">
    <location>
        <begin position="1"/>
        <end position="23"/>
    </location>
</feature>
<dbReference type="PANTHER" id="PTHR30349:SF94">
    <property type="entry name" value="INTEGRASE_RECOMBINASE HI_1414-RELATED"/>
    <property type="match status" value="1"/>
</dbReference>
<accession>A0A6I4J0Z7</accession>
<dbReference type="PANTHER" id="PTHR30349">
    <property type="entry name" value="PHAGE INTEGRASE-RELATED"/>
    <property type="match status" value="1"/>
</dbReference>
<dbReference type="AlphaFoldDB" id="A0A6I4J0Z7"/>
<dbReference type="Gene3D" id="1.10.443.10">
    <property type="entry name" value="Intergrase catalytic core"/>
    <property type="match status" value="1"/>
</dbReference>
<organism evidence="8 9">
    <name type="scientific">Sphingomonas horti</name>
    <dbReference type="NCBI Taxonomy" id="2682842"/>
    <lineage>
        <taxon>Bacteria</taxon>
        <taxon>Pseudomonadati</taxon>
        <taxon>Pseudomonadota</taxon>
        <taxon>Alphaproteobacteria</taxon>
        <taxon>Sphingomonadales</taxon>
        <taxon>Sphingomonadaceae</taxon>
        <taxon>Sphingomonas</taxon>
    </lineage>
</organism>
<dbReference type="GO" id="GO:0003677">
    <property type="term" value="F:DNA binding"/>
    <property type="evidence" value="ECO:0007669"/>
    <property type="project" value="UniProtKB-UniRule"/>
</dbReference>
<dbReference type="PROSITE" id="PS51900">
    <property type="entry name" value="CB"/>
    <property type="match status" value="1"/>
</dbReference>
<dbReference type="InterPro" id="IPR010998">
    <property type="entry name" value="Integrase_recombinase_N"/>
</dbReference>
<proteinExistence type="predicted"/>
<evidence type="ECO:0000256" key="1">
    <source>
        <dbReference type="ARBA" id="ARBA00022908"/>
    </source>
</evidence>
<reference evidence="8 9" key="1">
    <citation type="submission" date="2019-12" db="EMBL/GenBank/DDBJ databases">
        <authorList>
            <person name="Huq M.A."/>
        </authorList>
    </citation>
    <scope>NUCLEOTIDE SEQUENCE [LARGE SCALE GENOMIC DNA]</scope>
    <source>
        <strain evidence="8 9">MAH-20</strain>
    </source>
</reference>
<dbReference type="GO" id="GO:0006310">
    <property type="term" value="P:DNA recombination"/>
    <property type="evidence" value="ECO:0007669"/>
    <property type="project" value="UniProtKB-KW"/>
</dbReference>
<evidence type="ECO:0000256" key="2">
    <source>
        <dbReference type="ARBA" id="ARBA00023125"/>
    </source>
</evidence>
<dbReference type="InterPro" id="IPR002104">
    <property type="entry name" value="Integrase_catalytic"/>
</dbReference>
<dbReference type="PROSITE" id="PS51898">
    <property type="entry name" value="TYR_RECOMBINASE"/>
    <property type="match status" value="1"/>
</dbReference>
<evidence type="ECO:0000259" key="6">
    <source>
        <dbReference type="PROSITE" id="PS51898"/>
    </source>
</evidence>
<dbReference type="Gene3D" id="1.10.150.130">
    <property type="match status" value="1"/>
</dbReference>
<keyword evidence="2 4" id="KW-0238">DNA-binding</keyword>
<keyword evidence="9" id="KW-1185">Reference proteome</keyword>